<evidence type="ECO:0000256" key="8">
    <source>
        <dbReference type="ARBA" id="ARBA00030592"/>
    </source>
</evidence>
<dbReference type="InterPro" id="IPR036565">
    <property type="entry name" value="Mur-like_cat_sf"/>
</dbReference>
<name>A0ABR8R7F6_9BACI</name>
<dbReference type="SUPFAM" id="SSF53623">
    <property type="entry name" value="MurD-like peptide ligases, catalytic domain"/>
    <property type="match status" value="1"/>
</dbReference>
<reference evidence="12 13" key="1">
    <citation type="submission" date="2020-08" db="EMBL/GenBank/DDBJ databases">
        <title>A Genomic Blueprint of the Chicken Gut Microbiome.</title>
        <authorList>
            <person name="Gilroy R."/>
            <person name="Ravi A."/>
            <person name="Getino M."/>
            <person name="Pursley I."/>
            <person name="Horton D.L."/>
            <person name="Alikhan N.-F."/>
            <person name="Baker D."/>
            <person name="Gharbi K."/>
            <person name="Hall N."/>
            <person name="Watson M."/>
            <person name="Adriaenssens E.M."/>
            <person name="Foster-Nyarko E."/>
            <person name="Jarju S."/>
            <person name="Secka A."/>
            <person name="Antonio M."/>
            <person name="Oren A."/>
            <person name="Chaudhuri R."/>
            <person name="La Ragione R.M."/>
            <person name="Hildebrand F."/>
            <person name="Pallen M.J."/>
        </authorList>
    </citation>
    <scope>NUCLEOTIDE SEQUENCE [LARGE SCALE GENOMIC DNA]</scope>
    <source>
        <strain evidence="12 13">Sa2BUA9</strain>
    </source>
</reference>
<evidence type="ECO:0000256" key="9">
    <source>
        <dbReference type="ARBA" id="ARBA00047493"/>
    </source>
</evidence>
<comment type="catalytic activity">
    <reaction evidence="9">
        <text>(6S)-5,6,7,8-tetrahydrofolyl-(gamma-L-Glu)(n) + L-glutamate + ATP = (6S)-5,6,7,8-tetrahydrofolyl-(gamma-L-Glu)(n+1) + ADP + phosphate + H(+)</text>
        <dbReference type="Rhea" id="RHEA:10580"/>
        <dbReference type="Rhea" id="RHEA-COMP:14738"/>
        <dbReference type="Rhea" id="RHEA-COMP:14740"/>
        <dbReference type="ChEBI" id="CHEBI:15378"/>
        <dbReference type="ChEBI" id="CHEBI:29985"/>
        <dbReference type="ChEBI" id="CHEBI:30616"/>
        <dbReference type="ChEBI" id="CHEBI:43474"/>
        <dbReference type="ChEBI" id="CHEBI:141005"/>
        <dbReference type="ChEBI" id="CHEBI:456216"/>
        <dbReference type="EC" id="6.3.2.17"/>
    </reaction>
</comment>
<evidence type="ECO:0000256" key="2">
    <source>
        <dbReference type="ARBA" id="ARBA00013025"/>
    </source>
</evidence>
<keyword evidence="6" id="KW-0067">ATP-binding</keyword>
<keyword evidence="5" id="KW-0547">Nucleotide-binding</keyword>
<feature type="domain" description="Mur ligase C-terminal" evidence="10">
    <location>
        <begin position="263"/>
        <end position="367"/>
    </location>
</feature>
<evidence type="ECO:0000313" key="13">
    <source>
        <dbReference type="Proteomes" id="UP000640786"/>
    </source>
</evidence>
<proteinExistence type="inferred from homology"/>
<dbReference type="Pfam" id="PF02875">
    <property type="entry name" value="Mur_ligase_C"/>
    <property type="match status" value="1"/>
</dbReference>
<evidence type="ECO:0000256" key="4">
    <source>
        <dbReference type="ARBA" id="ARBA00022723"/>
    </source>
</evidence>
<evidence type="ECO:0000313" key="12">
    <source>
        <dbReference type="EMBL" id="MBD7943725.1"/>
    </source>
</evidence>
<evidence type="ECO:0000259" key="11">
    <source>
        <dbReference type="Pfam" id="PF08245"/>
    </source>
</evidence>
<dbReference type="InterPro" id="IPR018109">
    <property type="entry name" value="Folylpolyglutamate_synth_CS"/>
</dbReference>
<dbReference type="Pfam" id="PF08245">
    <property type="entry name" value="Mur_ligase_M"/>
    <property type="match status" value="1"/>
</dbReference>
<dbReference type="InterPro" id="IPR036615">
    <property type="entry name" value="Mur_ligase_C_dom_sf"/>
</dbReference>
<feature type="domain" description="Mur ligase central" evidence="11">
    <location>
        <begin position="28"/>
        <end position="239"/>
    </location>
</feature>
<keyword evidence="13" id="KW-1185">Reference proteome</keyword>
<comment type="similarity">
    <text evidence="1">Belongs to the folylpolyglutamate synthase family.</text>
</comment>
<sequence length="387" mass="43757">MIKPGLERIQEALNKLGNPQEKHKLIHVAGTNGKGSTIAFMRAIAKEHNLTYGSFTSPCLIDVHDQIQINGNNVTEDQMDKAFQKLRLAGISGMLTDFELLTVVAFLIFEEHDLDIVFLESGMGGRLDSTNVIQHSLAVIPSISIDHTNFLGDTIEKISWHKAGILKEHGKLIIGEIPQSAKEVVDKEVKEKQAELIEINKDFKMIGKSYTYHNHQFSDLMPQMLGSHQLSNMALAITAILESEFALDEEKVQRAVSMAALPGRMEKWSERTYMDGAHNKASIDALVETIKQYFPNERIHFIIGILKDKDYMYILKRLEEIAASFEFVDFKHERALDANILFKHCTHSEKRITKDINNIDLISENEEVVTIVTGSLYLITELKGINR</sequence>
<accession>A0ABR8R7F6</accession>
<evidence type="ECO:0000256" key="6">
    <source>
        <dbReference type="ARBA" id="ARBA00022840"/>
    </source>
</evidence>
<organism evidence="12 13">
    <name type="scientific">Psychrobacillus faecigallinarum</name>
    <dbReference type="NCBI Taxonomy" id="2762235"/>
    <lineage>
        <taxon>Bacteria</taxon>
        <taxon>Bacillati</taxon>
        <taxon>Bacillota</taxon>
        <taxon>Bacilli</taxon>
        <taxon>Bacillales</taxon>
        <taxon>Bacillaceae</taxon>
        <taxon>Psychrobacillus</taxon>
    </lineage>
</organism>
<evidence type="ECO:0000259" key="10">
    <source>
        <dbReference type="Pfam" id="PF02875"/>
    </source>
</evidence>
<evidence type="ECO:0000256" key="7">
    <source>
        <dbReference type="ARBA" id="ARBA00022842"/>
    </source>
</evidence>
<dbReference type="PIRSF" id="PIRSF001563">
    <property type="entry name" value="Folylpolyglu_synth"/>
    <property type="match status" value="1"/>
</dbReference>
<dbReference type="InterPro" id="IPR004101">
    <property type="entry name" value="Mur_ligase_C"/>
</dbReference>
<dbReference type="EC" id="6.3.2.17" evidence="2"/>
<dbReference type="EMBL" id="JACSQO010000002">
    <property type="protein sequence ID" value="MBD7943725.1"/>
    <property type="molecule type" value="Genomic_DNA"/>
</dbReference>
<dbReference type="PANTHER" id="PTHR11136:SF0">
    <property type="entry name" value="DIHYDROFOLATE SYNTHETASE-RELATED"/>
    <property type="match status" value="1"/>
</dbReference>
<gene>
    <name evidence="12" type="ORF">H9650_06295</name>
</gene>
<evidence type="ECO:0000256" key="3">
    <source>
        <dbReference type="ARBA" id="ARBA00022598"/>
    </source>
</evidence>
<comment type="caution">
    <text evidence="12">The sequence shown here is derived from an EMBL/GenBank/DDBJ whole genome shotgun (WGS) entry which is preliminary data.</text>
</comment>
<keyword evidence="7" id="KW-0460">Magnesium</keyword>
<protein>
    <recommendedName>
        <fullName evidence="2">tetrahydrofolate synthase</fullName>
        <ecNumber evidence="2">6.3.2.17</ecNumber>
    </recommendedName>
    <alternativeName>
        <fullName evidence="8">Tetrahydrofolylpolyglutamate synthase</fullName>
    </alternativeName>
</protein>
<keyword evidence="3" id="KW-0436">Ligase</keyword>
<dbReference type="NCBIfam" id="TIGR01499">
    <property type="entry name" value="folC"/>
    <property type="match status" value="1"/>
</dbReference>
<dbReference type="PROSITE" id="PS01012">
    <property type="entry name" value="FOLYLPOLYGLU_SYNT_2"/>
    <property type="match status" value="1"/>
</dbReference>
<dbReference type="SUPFAM" id="SSF53244">
    <property type="entry name" value="MurD-like peptide ligases, peptide-binding domain"/>
    <property type="match status" value="1"/>
</dbReference>
<keyword evidence="4" id="KW-0479">Metal-binding</keyword>
<evidence type="ECO:0000256" key="1">
    <source>
        <dbReference type="ARBA" id="ARBA00008276"/>
    </source>
</evidence>
<dbReference type="Gene3D" id="3.40.1190.10">
    <property type="entry name" value="Mur-like, catalytic domain"/>
    <property type="match status" value="1"/>
</dbReference>
<dbReference type="Proteomes" id="UP000640786">
    <property type="component" value="Unassembled WGS sequence"/>
</dbReference>
<evidence type="ECO:0000256" key="5">
    <source>
        <dbReference type="ARBA" id="ARBA00022741"/>
    </source>
</evidence>
<dbReference type="InterPro" id="IPR013221">
    <property type="entry name" value="Mur_ligase_cen"/>
</dbReference>
<dbReference type="PANTHER" id="PTHR11136">
    <property type="entry name" value="FOLYLPOLYGLUTAMATE SYNTHASE-RELATED"/>
    <property type="match status" value="1"/>
</dbReference>
<dbReference type="InterPro" id="IPR001645">
    <property type="entry name" value="Folylpolyglutamate_synth"/>
</dbReference>
<dbReference type="Gene3D" id="3.90.190.20">
    <property type="entry name" value="Mur ligase, C-terminal domain"/>
    <property type="match status" value="1"/>
</dbReference>